<protein>
    <submittedName>
        <fullName evidence="1">Uncharacterized protein</fullName>
    </submittedName>
</protein>
<keyword evidence="2" id="KW-1185">Reference proteome</keyword>
<proteinExistence type="predicted"/>
<organism evidence="1 2">
    <name type="scientific">Croceicoccus mobilis</name>
    <dbReference type="NCBI Taxonomy" id="1703339"/>
    <lineage>
        <taxon>Bacteria</taxon>
        <taxon>Pseudomonadati</taxon>
        <taxon>Pseudomonadota</taxon>
        <taxon>Alphaproteobacteria</taxon>
        <taxon>Sphingomonadales</taxon>
        <taxon>Erythrobacteraceae</taxon>
        <taxon>Croceicoccus</taxon>
    </lineage>
</organism>
<evidence type="ECO:0000313" key="1">
    <source>
        <dbReference type="EMBL" id="GGD83368.1"/>
    </source>
</evidence>
<dbReference type="EMBL" id="BMIP01000013">
    <property type="protein sequence ID" value="GGD83368.1"/>
    <property type="molecule type" value="Genomic_DNA"/>
</dbReference>
<reference evidence="1" key="1">
    <citation type="journal article" date="2014" name="Int. J. Syst. Evol. Microbiol.">
        <title>Complete genome sequence of Corynebacterium casei LMG S-19264T (=DSM 44701T), isolated from a smear-ripened cheese.</title>
        <authorList>
            <consortium name="US DOE Joint Genome Institute (JGI-PGF)"/>
            <person name="Walter F."/>
            <person name="Albersmeier A."/>
            <person name="Kalinowski J."/>
            <person name="Ruckert C."/>
        </authorList>
    </citation>
    <scope>NUCLEOTIDE SEQUENCE</scope>
    <source>
        <strain evidence="1">CGMCC 1.15360</strain>
    </source>
</reference>
<gene>
    <name evidence="1" type="ORF">GCM10010990_36830</name>
</gene>
<sequence length="97" mass="10758">MLEGRIAGEPKSCIPASLNDRMKIIDRTAIVYDAGRTIYVARPENPQSLDNDDILVINKYGGQICKQDIIHTVDRSLGFTTGVVFLGDFVPYTRQGD</sequence>
<dbReference type="Proteomes" id="UP000612349">
    <property type="component" value="Unassembled WGS sequence"/>
</dbReference>
<reference evidence="1" key="2">
    <citation type="submission" date="2020-09" db="EMBL/GenBank/DDBJ databases">
        <authorList>
            <person name="Sun Q."/>
            <person name="Zhou Y."/>
        </authorList>
    </citation>
    <scope>NUCLEOTIDE SEQUENCE</scope>
    <source>
        <strain evidence="1">CGMCC 1.15360</strain>
    </source>
</reference>
<dbReference type="AlphaFoldDB" id="A0A916Z9W9"/>
<name>A0A916Z9W9_9SPHN</name>
<accession>A0A916Z9W9</accession>
<evidence type="ECO:0000313" key="2">
    <source>
        <dbReference type="Proteomes" id="UP000612349"/>
    </source>
</evidence>
<comment type="caution">
    <text evidence="1">The sequence shown here is derived from an EMBL/GenBank/DDBJ whole genome shotgun (WGS) entry which is preliminary data.</text>
</comment>